<keyword evidence="1" id="KW-0812">Transmembrane</keyword>
<dbReference type="AlphaFoldDB" id="A0A7K1UVF8"/>
<evidence type="ECO:0000313" key="2">
    <source>
        <dbReference type="EMBL" id="MVU78315.1"/>
    </source>
</evidence>
<feature type="transmembrane region" description="Helical" evidence="1">
    <location>
        <begin position="42"/>
        <end position="63"/>
    </location>
</feature>
<accession>A0A7K1UVF8</accession>
<sequence>MESPATTHTVATVALTLGAAMVVAVPAATDFLFTWAQMYGAVLVYLAFAEYLAVAVGLVRWGVGQLRS</sequence>
<comment type="caution">
    <text evidence="2">The sequence shown here is derived from an EMBL/GenBank/DDBJ whole genome shotgun (WGS) entry which is preliminary data.</text>
</comment>
<keyword evidence="3" id="KW-1185">Reference proteome</keyword>
<feature type="transmembrane region" description="Helical" evidence="1">
    <location>
        <begin position="12"/>
        <end position="36"/>
    </location>
</feature>
<keyword evidence="1" id="KW-0472">Membrane</keyword>
<gene>
    <name evidence="2" type="ORF">GPX89_13805</name>
</gene>
<evidence type="ECO:0000313" key="3">
    <source>
        <dbReference type="Proteomes" id="UP000466794"/>
    </source>
</evidence>
<organism evidence="2 3">
    <name type="scientific">Nocardia terrae</name>
    <dbReference type="NCBI Taxonomy" id="2675851"/>
    <lineage>
        <taxon>Bacteria</taxon>
        <taxon>Bacillati</taxon>
        <taxon>Actinomycetota</taxon>
        <taxon>Actinomycetes</taxon>
        <taxon>Mycobacteriales</taxon>
        <taxon>Nocardiaceae</taxon>
        <taxon>Nocardia</taxon>
    </lineage>
</organism>
<dbReference type="Proteomes" id="UP000466794">
    <property type="component" value="Unassembled WGS sequence"/>
</dbReference>
<keyword evidence="1" id="KW-1133">Transmembrane helix</keyword>
<reference evidence="2 3" key="1">
    <citation type="submission" date="2019-12" db="EMBL/GenBank/DDBJ databases">
        <title>Nocardia sp. nov. ET3-3 isolated from soil.</title>
        <authorList>
            <person name="Kanchanasin P."/>
            <person name="Tanasupawat S."/>
            <person name="Yuki M."/>
            <person name="Kudo T."/>
        </authorList>
    </citation>
    <scope>NUCLEOTIDE SEQUENCE [LARGE SCALE GENOMIC DNA]</scope>
    <source>
        <strain evidence="2 3">ET3-3</strain>
    </source>
</reference>
<evidence type="ECO:0000256" key="1">
    <source>
        <dbReference type="SAM" id="Phobius"/>
    </source>
</evidence>
<name>A0A7K1UVF8_9NOCA</name>
<dbReference type="EMBL" id="WRPP01000002">
    <property type="protein sequence ID" value="MVU78315.1"/>
    <property type="molecule type" value="Genomic_DNA"/>
</dbReference>
<dbReference type="RefSeq" id="WP_157387835.1">
    <property type="nucleotide sequence ID" value="NZ_WRPP01000002.1"/>
</dbReference>
<proteinExistence type="predicted"/>
<protein>
    <submittedName>
        <fullName evidence="2">Uncharacterized protein</fullName>
    </submittedName>
</protein>